<sequence length="304" mass="34242">MEMHQLRYFVAVAETGSFSRAAERCYVSQPSLSLQIKKLEEELGQTLFDRLRRGVALTDAGKLLLPRAKQILQQAREVEEQLKRQQSIEDVPLAVGVLPTIAPYLLPLVVRRMLTSHPQCQLQIREDLTERLLEALVNNEIDCALVSLPAEHELVEIEILAHERLLLIVPDSPSWPQESCALKAIQDFPVITLHEMHCLGQQIDGFCAQQALQRRIVCRSTELSTLQTLVAMGLGVSLVPEMCASRAPVEGCRYLLLTEEGIQRAIAVAWRRDRSRGHLAHHFVEQVRDVLQSGALRYEPTPAL</sequence>
<name>S0EZR6_CHTCT</name>
<dbReference type="KEGG" id="ccz:CCALI_02207"/>
<dbReference type="eggNOG" id="COG0583">
    <property type="taxonomic scope" value="Bacteria"/>
</dbReference>
<dbReference type="AlphaFoldDB" id="S0EZR6"/>
<dbReference type="InterPro" id="IPR005119">
    <property type="entry name" value="LysR_subst-bd"/>
</dbReference>
<dbReference type="InterPro" id="IPR036388">
    <property type="entry name" value="WH-like_DNA-bd_sf"/>
</dbReference>
<evidence type="ECO:0000313" key="6">
    <source>
        <dbReference type="EMBL" id="CCW36014.1"/>
    </source>
</evidence>
<evidence type="ECO:0000256" key="2">
    <source>
        <dbReference type="ARBA" id="ARBA00023015"/>
    </source>
</evidence>
<dbReference type="SUPFAM" id="SSF53850">
    <property type="entry name" value="Periplasmic binding protein-like II"/>
    <property type="match status" value="1"/>
</dbReference>
<dbReference type="OrthoDB" id="9803735at2"/>
<dbReference type="Gene3D" id="3.40.190.10">
    <property type="entry name" value="Periplasmic binding protein-like II"/>
    <property type="match status" value="2"/>
</dbReference>
<evidence type="ECO:0000256" key="1">
    <source>
        <dbReference type="ARBA" id="ARBA00009437"/>
    </source>
</evidence>
<dbReference type="STRING" id="454171.CP488_01886"/>
<dbReference type="InterPro" id="IPR000847">
    <property type="entry name" value="LysR_HTH_N"/>
</dbReference>
<dbReference type="InterPro" id="IPR036390">
    <property type="entry name" value="WH_DNA-bd_sf"/>
</dbReference>
<keyword evidence="2" id="KW-0805">Transcription regulation</keyword>
<dbReference type="PRINTS" id="PR00039">
    <property type="entry name" value="HTHLYSR"/>
</dbReference>
<keyword evidence="4" id="KW-0804">Transcription</keyword>
<gene>
    <name evidence="6" type="ORF">CCALI_02207</name>
</gene>
<organism evidence="6 7">
    <name type="scientific">Chthonomonas calidirosea (strain DSM 23976 / ICMP 18418 / T49)</name>
    <dbReference type="NCBI Taxonomy" id="1303518"/>
    <lineage>
        <taxon>Bacteria</taxon>
        <taxon>Bacillati</taxon>
        <taxon>Armatimonadota</taxon>
        <taxon>Chthonomonadia</taxon>
        <taxon>Chthonomonadales</taxon>
        <taxon>Chthonomonadaceae</taxon>
        <taxon>Chthonomonas</taxon>
    </lineage>
</organism>
<comment type="similarity">
    <text evidence="1">Belongs to the LysR transcriptional regulatory family.</text>
</comment>
<dbReference type="GO" id="GO:0032993">
    <property type="term" value="C:protein-DNA complex"/>
    <property type="evidence" value="ECO:0007669"/>
    <property type="project" value="TreeGrafter"/>
</dbReference>
<dbReference type="PANTHER" id="PTHR30346">
    <property type="entry name" value="TRANSCRIPTIONAL DUAL REGULATOR HCAR-RELATED"/>
    <property type="match status" value="1"/>
</dbReference>
<dbReference type="GO" id="GO:0003700">
    <property type="term" value="F:DNA-binding transcription factor activity"/>
    <property type="evidence" value="ECO:0007669"/>
    <property type="project" value="InterPro"/>
</dbReference>
<dbReference type="Pfam" id="PF00126">
    <property type="entry name" value="HTH_1"/>
    <property type="match status" value="1"/>
</dbReference>
<evidence type="ECO:0000259" key="5">
    <source>
        <dbReference type="PROSITE" id="PS50931"/>
    </source>
</evidence>
<dbReference type="RefSeq" id="WP_016483535.1">
    <property type="nucleotide sequence ID" value="NC_021487.1"/>
</dbReference>
<dbReference type="PATRIC" id="fig|1303518.3.peg.2292"/>
<dbReference type="FunFam" id="1.10.10.10:FF:000001">
    <property type="entry name" value="LysR family transcriptional regulator"/>
    <property type="match status" value="1"/>
</dbReference>
<reference evidence="7" key="1">
    <citation type="submission" date="2013-03" db="EMBL/GenBank/DDBJ databases">
        <title>Genome sequence of Chthonomonas calidirosea, the first sequenced genome from the Armatimonadetes phylum (formally candidate division OP10).</title>
        <authorList>
            <person name="Lee K.C.Y."/>
            <person name="Morgan X.C."/>
            <person name="Dunfield P.F."/>
            <person name="Tamas I."/>
            <person name="Houghton K.M."/>
            <person name="Vyssotski M."/>
            <person name="Ryan J.L.J."/>
            <person name="Lagutin K."/>
            <person name="McDonald I.R."/>
            <person name="Stott M.B."/>
        </authorList>
    </citation>
    <scope>NUCLEOTIDE SEQUENCE [LARGE SCALE GENOMIC DNA]</scope>
    <source>
        <strain evidence="7">DSM 23976 / ICMP 18418 / T49</strain>
    </source>
</reference>
<dbReference type="InParanoid" id="S0EZR6"/>
<dbReference type="Pfam" id="PF03466">
    <property type="entry name" value="LysR_substrate"/>
    <property type="match status" value="1"/>
</dbReference>
<keyword evidence="3" id="KW-0238">DNA-binding</keyword>
<keyword evidence="7" id="KW-1185">Reference proteome</keyword>
<dbReference type="FunCoup" id="S0EZR6">
    <property type="interactions" value="45"/>
</dbReference>
<dbReference type="Proteomes" id="UP000014227">
    <property type="component" value="Chromosome I"/>
</dbReference>
<dbReference type="SUPFAM" id="SSF46785">
    <property type="entry name" value="Winged helix' DNA-binding domain"/>
    <property type="match status" value="1"/>
</dbReference>
<dbReference type="Gene3D" id="1.10.10.10">
    <property type="entry name" value="Winged helix-like DNA-binding domain superfamily/Winged helix DNA-binding domain"/>
    <property type="match status" value="1"/>
</dbReference>
<dbReference type="HOGENOM" id="CLU_039613_6_4_0"/>
<evidence type="ECO:0000313" key="7">
    <source>
        <dbReference type="Proteomes" id="UP000014227"/>
    </source>
</evidence>
<evidence type="ECO:0000256" key="4">
    <source>
        <dbReference type="ARBA" id="ARBA00023163"/>
    </source>
</evidence>
<dbReference type="EMBL" id="HF951689">
    <property type="protein sequence ID" value="CCW36014.1"/>
    <property type="molecule type" value="Genomic_DNA"/>
</dbReference>
<protein>
    <submittedName>
        <fullName evidence="6">Transcriptional regulator</fullName>
    </submittedName>
</protein>
<dbReference type="GO" id="GO:0003677">
    <property type="term" value="F:DNA binding"/>
    <property type="evidence" value="ECO:0007669"/>
    <property type="project" value="UniProtKB-KW"/>
</dbReference>
<feature type="domain" description="HTH lysR-type" evidence="5">
    <location>
        <begin position="1"/>
        <end position="58"/>
    </location>
</feature>
<accession>S0EZR6</accession>
<dbReference type="CDD" id="cd05466">
    <property type="entry name" value="PBP2_LTTR_substrate"/>
    <property type="match status" value="1"/>
</dbReference>
<proteinExistence type="inferred from homology"/>
<dbReference type="PROSITE" id="PS50931">
    <property type="entry name" value="HTH_LYSR"/>
    <property type="match status" value="1"/>
</dbReference>
<evidence type="ECO:0000256" key="3">
    <source>
        <dbReference type="ARBA" id="ARBA00023125"/>
    </source>
</evidence>
<dbReference type="PANTHER" id="PTHR30346:SF0">
    <property type="entry name" value="HCA OPERON TRANSCRIPTIONAL ACTIVATOR HCAR"/>
    <property type="match status" value="1"/>
</dbReference>